<dbReference type="InterPro" id="IPR002525">
    <property type="entry name" value="Transp_IS110-like_N"/>
</dbReference>
<organism evidence="3">
    <name type="scientific">marine sediment metagenome</name>
    <dbReference type="NCBI Taxonomy" id="412755"/>
    <lineage>
        <taxon>unclassified sequences</taxon>
        <taxon>metagenomes</taxon>
        <taxon>ecological metagenomes</taxon>
    </lineage>
</organism>
<dbReference type="PANTHER" id="PTHR33055">
    <property type="entry name" value="TRANSPOSASE FOR INSERTION SEQUENCE ELEMENT IS1111A"/>
    <property type="match status" value="1"/>
</dbReference>
<evidence type="ECO:0000313" key="3">
    <source>
        <dbReference type="EMBL" id="KKM03762.1"/>
    </source>
</evidence>
<dbReference type="InterPro" id="IPR003346">
    <property type="entry name" value="Transposase_20"/>
</dbReference>
<reference evidence="3" key="1">
    <citation type="journal article" date="2015" name="Nature">
        <title>Complex archaea that bridge the gap between prokaryotes and eukaryotes.</title>
        <authorList>
            <person name="Spang A."/>
            <person name="Saw J.H."/>
            <person name="Jorgensen S.L."/>
            <person name="Zaremba-Niedzwiedzka K."/>
            <person name="Martijn J."/>
            <person name="Lind A.E."/>
            <person name="van Eijk R."/>
            <person name="Schleper C."/>
            <person name="Guy L."/>
            <person name="Ettema T.J."/>
        </authorList>
    </citation>
    <scope>NUCLEOTIDE SEQUENCE</scope>
</reference>
<dbReference type="GO" id="GO:0006313">
    <property type="term" value="P:DNA transposition"/>
    <property type="evidence" value="ECO:0007669"/>
    <property type="project" value="InterPro"/>
</dbReference>
<dbReference type="GO" id="GO:0004803">
    <property type="term" value="F:transposase activity"/>
    <property type="evidence" value="ECO:0007669"/>
    <property type="project" value="InterPro"/>
</dbReference>
<dbReference type="PANTHER" id="PTHR33055:SF3">
    <property type="entry name" value="PUTATIVE TRANSPOSASE FOR IS117-RELATED"/>
    <property type="match status" value="1"/>
</dbReference>
<comment type="caution">
    <text evidence="3">The sequence shown here is derived from an EMBL/GenBank/DDBJ whole genome shotgun (WGS) entry which is preliminary data.</text>
</comment>
<accession>A0A0F9HKT8</accession>
<evidence type="ECO:0000259" key="1">
    <source>
        <dbReference type="Pfam" id="PF01548"/>
    </source>
</evidence>
<dbReference type="AlphaFoldDB" id="A0A0F9HKT8"/>
<dbReference type="Pfam" id="PF01548">
    <property type="entry name" value="DEDD_Tnp_IS110"/>
    <property type="match status" value="1"/>
</dbReference>
<sequence>MSIIKVLGIDLGKSSFHVIGRDTSGQSILRKKYTRPKLIQFIANLPPCLIAFEACGGAHWLARRCQFFGHDVRLIPPQYVKPYVKGNKNDFIDAAAIAEACGRPEMRFVPPKSEAAQVQAVCHRLRESFITERTASMSRIGAILLEFGLALPTGHSAMKKLFQWLASQSSVELPKMLLLELQVAHDHYLLLNEKITVQDQKIKQAVKQDERCQLLKTIPGIGDITASQLVMEVGTGQQFKHGRNMAAWLGLVPRQYSTGGKTKLLGISKRGNKKLRCLLVHGARSVLSRLDRGEGPFHEWLKKLRASKPFNVALIALANKLARIAWAVLTSMQPFNAVKLHPSLQG</sequence>
<evidence type="ECO:0000259" key="2">
    <source>
        <dbReference type="Pfam" id="PF02371"/>
    </source>
</evidence>
<proteinExistence type="predicted"/>
<dbReference type="InterPro" id="IPR047650">
    <property type="entry name" value="Transpos_IS110"/>
</dbReference>
<protein>
    <submittedName>
        <fullName evidence="3">Uncharacterized protein</fullName>
    </submittedName>
</protein>
<dbReference type="Pfam" id="PF02371">
    <property type="entry name" value="Transposase_20"/>
    <property type="match status" value="1"/>
</dbReference>
<dbReference type="GO" id="GO:0003677">
    <property type="term" value="F:DNA binding"/>
    <property type="evidence" value="ECO:0007669"/>
    <property type="project" value="InterPro"/>
</dbReference>
<feature type="domain" description="Transposase IS116/IS110/IS902 C-terminal" evidence="2">
    <location>
        <begin position="212"/>
        <end position="290"/>
    </location>
</feature>
<gene>
    <name evidence="3" type="ORF">LCGC14_1771200</name>
</gene>
<dbReference type="NCBIfam" id="NF033542">
    <property type="entry name" value="transpos_IS110"/>
    <property type="match status" value="1"/>
</dbReference>
<dbReference type="EMBL" id="LAZR01016608">
    <property type="protein sequence ID" value="KKM03762.1"/>
    <property type="molecule type" value="Genomic_DNA"/>
</dbReference>
<feature type="domain" description="Transposase IS110-like N-terminal" evidence="1">
    <location>
        <begin position="7"/>
        <end position="146"/>
    </location>
</feature>
<name>A0A0F9HKT8_9ZZZZ</name>